<protein>
    <submittedName>
        <fullName evidence="1">21102_t:CDS:1</fullName>
    </submittedName>
</protein>
<dbReference type="Proteomes" id="UP000789920">
    <property type="component" value="Unassembled WGS sequence"/>
</dbReference>
<name>A0ACA9QBG8_9GLOM</name>
<evidence type="ECO:0000313" key="2">
    <source>
        <dbReference type="Proteomes" id="UP000789920"/>
    </source>
</evidence>
<proteinExistence type="predicted"/>
<sequence>VEKIVQYIIKEKVGVLKLAKGNNYNDKEANHIDKITEKLIECIKNFGMSLVKSGVQINDSCILCDQIKTLSDFNTNTTASKDEIAAMLKLLYSLEEMVVNATK</sequence>
<keyword evidence="2" id="KW-1185">Reference proteome</keyword>
<comment type="caution">
    <text evidence="1">The sequence shown here is derived from an EMBL/GenBank/DDBJ whole genome shotgun (WGS) entry which is preliminary data.</text>
</comment>
<reference evidence="1" key="1">
    <citation type="submission" date="2021-06" db="EMBL/GenBank/DDBJ databases">
        <authorList>
            <person name="Kallberg Y."/>
            <person name="Tangrot J."/>
            <person name="Rosling A."/>
        </authorList>
    </citation>
    <scope>NUCLEOTIDE SEQUENCE</scope>
    <source>
        <strain evidence="1">MA461A</strain>
    </source>
</reference>
<feature type="non-terminal residue" evidence="1">
    <location>
        <position position="1"/>
    </location>
</feature>
<evidence type="ECO:0000313" key="1">
    <source>
        <dbReference type="EMBL" id="CAG8741556.1"/>
    </source>
</evidence>
<accession>A0ACA9QBG8</accession>
<gene>
    <name evidence="1" type="ORF">RPERSI_LOCUS13206</name>
</gene>
<dbReference type="EMBL" id="CAJVQC010029051">
    <property type="protein sequence ID" value="CAG8741556.1"/>
    <property type="molecule type" value="Genomic_DNA"/>
</dbReference>
<organism evidence="1 2">
    <name type="scientific">Racocetra persica</name>
    <dbReference type="NCBI Taxonomy" id="160502"/>
    <lineage>
        <taxon>Eukaryota</taxon>
        <taxon>Fungi</taxon>
        <taxon>Fungi incertae sedis</taxon>
        <taxon>Mucoromycota</taxon>
        <taxon>Glomeromycotina</taxon>
        <taxon>Glomeromycetes</taxon>
        <taxon>Diversisporales</taxon>
        <taxon>Gigasporaceae</taxon>
        <taxon>Racocetra</taxon>
    </lineage>
</organism>